<accession>A0ABT7L6E4</accession>
<name>A0ABT7L6E4_9BACI</name>
<dbReference type="NCBIfam" id="NF033542">
    <property type="entry name" value="transpos_IS110"/>
    <property type="match status" value="1"/>
</dbReference>
<dbReference type="InterPro" id="IPR047650">
    <property type="entry name" value="Transpos_IS110"/>
</dbReference>
<dbReference type="EMBL" id="JASTZU010000051">
    <property type="protein sequence ID" value="MDL4842042.1"/>
    <property type="molecule type" value="Genomic_DNA"/>
</dbReference>
<keyword evidence="8" id="KW-1185">Reference proteome</keyword>
<evidence type="ECO:0000313" key="4">
    <source>
        <dbReference type="EMBL" id="MDL4841325.1"/>
    </source>
</evidence>
<dbReference type="Pfam" id="PF02371">
    <property type="entry name" value="Transposase_20"/>
    <property type="match status" value="1"/>
</dbReference>
<dbReference type="EMBL" id="JASTZU010000038">
    <property type="protein sequence ID" value="MDL4841325.1"/>
    <property type="molecule type" value="Genomic_DNA"/>
</dbReference>
<feature type="domain" description="Transposase IS116/IS110/IS902 C-terminal" evidence="3">
    <location>
        <begin position="254"/>
        <end position="339"/>
    </location>
</feature>
<reference evidence="5 8" key="1">
    <citation type="submission" date="2023-06" db="EMBL/GenBank/DDBJ databases">
        <title>Aquibacillus rhizosphaerae LR5S19.</title>
        <authorList>
            <person name="Sun J.-Q."/>
        </authorList>
    </citation>
    <scope>NUCLEOTIDE SEQUENCE [LARGE SCALE GENOMIC DNA]</scope>
    <source>
        <strain evidence="5 8">LR5S19</strain>
    </source>
</reference>
<sequence>MDAILERVAGLDVHQETVVACVLYGHLDYKPKRKTKTFGTTTKELLNLQDWLAELKVTDVAMESTGVYWKPVWNILEGSFTLVLANAQRIKNVPGRKTDVSDAYWIAKLLRAGLVESSFVPPIEIRDLRDLTRYRRKLLGHTTSEKNRIHKILQDANIKLSTYITDLFGVSGRALLKAILNGEVIESDQVMGMVKTTLKKKVPQIVEALNGRVRLHHRELITMHYDHLLYIEKQVEELESKIAQLVTPYQEEINLLITIPGIKKDAAATILAEIGIDMSNFPTDRHLSSWSGLSPGNNESAGKKKGSKSNKGNKGLKAVLCQVSWAAMKKRDSRLASFYYRLVKTRGPRKANMALAHLILKIIYQMLKTKTSYEELGWDYLPKKERKKDYFIKKLQHMGYEVDIQEIKPA</sequence>
<dbReference type="PANTHER" id="PTHR33055">
    <property type="entry name" value="TRANSPOSASE FOR INSERTION SEQUENCE ELEMENT IS1111A"/>
    <property type="match status" value="1"/>
</dbReference>
<dbReference type="RefSeq" id="WP_285932552.1">
    <property type="nucleotide sequence ID" value="NZ_JASTZU010000038.1"/>
</dbReference>
<dbReference type="InterPro" id="IPR002525">
    <property type="entry name" value="Transp_IS110-like_N"/>
</dbReference>
<evidence type="ECO:0000259" key="2">
    <source>
        <dbReference type="Pfam" id="PF01548"/>
    </source>
</evidence>
<dbReference type="Pfam" id="PF01548">
    <property type="entry name" value="DEDD_Tnp_IS110"/>
    <property type="match status" value="1"/>
</dbReference>
<evidence type="ECO:0000313" key="6">
    <source>
        <dbReference type="EMBL" id="MDL4841633.1"/>
    </source>
</evidence>
<dbReference type="EMBL" id="JASTZU010000041">
    <property type="protein sequence ID" value="MDL4841427.1"/>
    <property type="molecule type" value="Genomic_DNA"/>
</dbReference>
<evidence type="ECO:0000313" key="5">
    <source>
        <dbReference type="EMBL" id="MDL4841427.1"/>
    </source>
</evidence>
<dbReference type="InterPro" id="IPR003346">
    <property type="entry name" value="Transposase_20"/>
</dbReference>
<gene>
    <name evidence="4" type="ORF">QQS35_12815</name>
    <name evidence="5" type="ORF">QQS35_13340</name>
    <name evidence="6" type="ORF">QQS35_14425</name>
    <name evidence="7" type="ORF">QQS35_16510</name>
</gene>
<comment type="caution">
    <text evidence="5">The sequence shown here is derived from an EMBL/GenBank/DDBJ whole genome shotgun (WGS) entry which is preliminary data.</text>
</comment>
<protein>
    <submittedName>
        <fullName evidence="5">IS110 family transposase</fullName>
    </submittedName>
</protein>
<feature type="region of interest" description="Disordered" evidence="1">
    <location>
        <begin position="292"/>
        <end position="313"/>
    </location>
</feature>
<dbReference type="PANTHER" id="PTHR33055:SF15">
    <property type="entry name" value="TRANSPOSASE-RELATED"/>
    <property type="match status" value="1"/>
</dbReference>
<evidence type="ECO:0000313" key="7">
    <source>
        <dbReference type="EMBL" id="MDL4842042.1"/>
    </source>
</evidence>
<organism evidence="5 8">
    <name type="scientific">Aquibacillus rhizosphaerae</name>
    <dbReference type="NCBI Taxonomy" id="3051431"/>
    <lineage>
        <taxon>Bacteria</taxon>
        <taxon>Bacillati</taxon>
        <taxon>Bacillota</taxon>
        <taxon>Bacilli</taxon>
        <taxon>Bacillales</taxon>
        <taxon>Bacillaceae</taxon>
        <taxon>Aquibacillus</taxon>
    </lineage>
</organism>
<feature type="domain" description="Transposase IS110-like N-terminal" evidence="2">
    <location>
        <begin position="9"/>
        <end position="156"/>
    </location>
</feature>
<evidence type="ECO:0000256" key="1">
    <source>
        <dbReference type="SAM" id="MobiDB-lite"/>
    </source>
</evidence>
<evidence type="ECO:0000313" key="8">
    <source>
        <dbReference type="Proteomes" id="UP001235343"/>
    </source>
</evidence>
<proteinExistence type="predicted"/>
<dbReference type="Proteomes" id="UP001235343">
    <property type="component" value="Unassembled WGS sequence"/>
</dbReference>
<dbReference type="EMBL" id="JASTZU010000042">
    <property type="protein sequence ID" value="MDL4841633.1"/>
    <property type="molecule type" value="Genomic_DNA"/>
</dbReference>
<evidence type="ECO:0000259" key="3">
    <source>
        <dbReference type="Pfam" id="PF02371"/>
    </source>
</evidence>